<evidence type="ECO:0000256" key="6">
    <source>
        <dbReference type="ARBA" id="ARBA00022741"/>
    </source>
</evidence>
<dbReference type="PROSITE" id="PS00108">
    <property type="entry name" value="PROTEIN_KINASE_ST"/>
    <property type="match status" value="1"/>
</dbReference>
<dbReference type="GO" id="GO:0035556">
    <property type="term" value="P:intracellular signal transduction"/>
    <property type="evidence" value="ECO:0007669"/>
    <property type="project" value="TreeGrafter"/>
</dbReference>
<dbReference type="InterPro" id="IPR000719">
    <property type="entry name" value="Prot_kinase_dom"/>
</dbReference>
<dbReference type="Proteomes" id="UP000663852">
    <property type="component" value="Unassembled WGS sequence"/>
</dbReference>
<comment type="caution">
    <text evidence="15">The sequence shown here is derived from an EMBL/GenBank/DDBJ whole genome shotgun (WGS) entry which is preliminary data.</text>
</comment>
<sequence length="587" mass="65862">MTIEKSKLQLPTIKDFHFLKTISRGGYGRVYLATKKNDENETKYAIKVINKHDIRKKNLIDQILNERDALATMHSQFVVRLFYSLQTKDEIYLVMEYMIGGDLMSFLCIKQILERHEAQFYVAEIALALDYLHRKGVVHRDLKPDNVLISSTGHIKLTDFGLSEIRNRRKVSVADVIGTPSVCKVRVFRTPGQIISLTSDFSFSSSESDSEHLHISTSVHSNPASATSNENIPINNSYHRSFSSSRIADCSLRVYRQPLPLCIPENEPISFGNDDLDEHDEASTSNISDFLFCSPKGRSPTTLQTVKQQPRIYPKTISRLLASSPAHQNQFRVFRGMGQTLHPTTANTLAAPISASPCLSPIRYSLDISSINHIQAQPIEEEPVDNIQHHSLPTDDGSVKSVCLAQNVSTGRILSDVTNNTSIRSSFLRSPIHPNVSGPVLGTPDYLSPEILLQDENHTSAVDFWALGVCLFQFLVGVTPFSDECPRAIISNILNYRILWPEDDESQLDDDAISVIKGLLSYDPSLRLQLDDLKKEPFFDTIDWDNLANAPAPFIPAPDNDSDTFYFEARNRAIGFDEESADHHSML</sequence>
<keyword evidence="8" id="KW-0067">ATP-binding</keyword>
<evidence type="ECO:0000313" key="15">
    <source>
        <dbReference type="EMBL" id="CAF1478944.1"/>
    </source>
</evidence>
<dbReference type="Pfam" id="PF00069">
    <property type="entry name" value="Pkinase"/>
    <property type="match status" value="2"/>
</dbReference>
<dbReference type="PANTHER" id="PTHR24356:SF1">
    <property type="entry name" value="SERINE_THREONINE-PROTEIN KINASE GREATWALL"/>
    <property type="match status" value="1"/>
</dbReference>
<dbReference type="GO" id="GO:0004674">
    <property type="term" value="F:protein serine/threonine kinase activity"/>
    <property type="evidence" value="ECO:0007669"/>
    <property type="project" value="UniProtKB-KW"/>
</dbReference>
<dbReference type="Gene3D" id="1.10.510.10">
    <property type="entry name" value="Transferase(Phosphotransferase) domain 1"/>
    <property type="match status" value="2"/>
</dbReference>
<keyword evidence="5" id="KW-0808">Transferase</keyword>
<evidence type="ECO:0000256" key="4">
    <source>
        <dbReference type="ARBA" id="ARBA00022527"/>
    </source>
</evidence>
<dbReference type="EMBL" id="CAJNOJ010000060">
    <property type="protein sequence ID" value="CAF0997816.1"/>
    <property type="molecule type" value="Genomic_DNA"/>
</dbReference>
<dbReference type="EMBL" id="CAJNOR010004149">
    <property type="protein sequence ID" value="CAF1478944.1"/>
    <property type="molecule type" value="Genomic_DNA"/>
</dbReference>
<keyword evidence="7" id="KW-0418">Kinase</keyword>
<name>A0A815RSK0_ADIRI</name>
<reference evidence="15" key="1">
    <citation type="submission" date="2021-02" db="EMBL/GenBank/DDBJ databases">
        <authorList>
            <person name="Nowell W R."/>
        </authorList>
    </citation>
    <scope>NUCLEOTIDE SEQUENCE</scope>
</reference>
<dbReference type="EC" id="2.7.11.1" evidence="2"/>
<evidence type="ECO:0000313" key="14">
    <source>
        <dbReference type="EMBL" id="CAF0997816.1"/>
    </source>
</evidence>
<dbReference type="PROSITE" id="PS51285">
    <property type="entry name" value="AGC_KINASE_CTER"/>
    <property type="match status" value="1"/>
</dbReference>
<dbReference type="FunFam" id="3.30.200.20:FF:000042">
    <property type="entry name" value="Aurora kinase A"/>
    <property type="match status" value="1"/>
</dbReference>
<keyword evidence="6" id="KW-0547">Nucleotide-binding</keyword>
<dbReference type="SUPFAM" id="SSF56112">
    <property type="entry name" value="Protein kinase-like (PK-like)"/>
    <property type="match status" value="1"/>
</dbReference>
<dbReference type="GO" id="GO:0005524">
    <property type="term" value="F:ATP binding"/>
    <property type="evidence" value="ECO:0007669"/>
    <property type="project" value="UniProtKB-KW"/>
</dbReference>
<evidence type="ECO:0000256" key="7">
    <source>
        <dbReference type="ARBA" id="ARBA00022777"/>
    </source>
</evidence>
<comment type="catalytic activity">
    <reaction evidence="10">
        <text>L-threonyl-[protein] + ATP = O-phospho-L-threonyl-[protein] + ADP + H(+)</text>
        <dbReference type="Rhea" id="RHEA:46608"/>
        <dbReference type="Rhea" id="RHEA-COMP:11060"/>
        <dbReference type="Rhea" id="RHEA-COMP:11605"/>
        <dbReference type="ChEBI" id="CHEBI:15378"/>
        <dbReference type="ChEBI" id="CHEBI:30013"/>
        <dbReference type="ChEBI" id="CHEBI:30616"/>
        <dbReference type="ChEBI" id="CHEBI:61977"/>
        <dbReference type="ChEBI" id="CHEBI:456216"/>
        <dbReference type="EC" id="2.7.11.1"/>
    </reaction>
</comment>
<evidence type="ECO:0000256" key="11">
    <source>
        <dbReference type="ARBA" id="ARBA00048679"/>
    </source>
</evidence>
<dbReference type="InterPro" id="IPR008271">
    <property type="entry name" value="Ser/Thr_kinase_AS"/>
</dbReference>
<dbReference type="OrthoDB" id="162894at2759"/>
<dbReference type="InterPro" id="IPR000961">
    <property type="entry name" value="AGC-kinase_C"/>
</dbReference>
<dbReference type="AlphaFoldDB" id="A0A815RSK0"/>
<evidence type="ECO:0000259" key="13">
    <source>
        <dbReference type="PROSITE" id="PS51285"/>
    </source>
</evidence>
<feature type="domain" description="AGC-kinase C-terminal" evidence="13">
    <location>
        <begin position="540"/>
        <end position="587"/>
    </location>
</feature>
<keyword evidence="4" id="KW-0723">Serine/threonine-protein kinase</keyword>
<dbReference type="Proteomes" id="UP000663828">
    <property type="component" value="Unassembled WGS sequence"/>
</dbReference>
<proteinExistence type="inferred from homology"/>
<accession>A0A815RSK0</accession>
<feature type="domain" description="Protein kinase" evidence="12">
    <location>
        <begin position="16"/>
        <end position="539"/>
    </location>
</feature>
<dbReference type="SMART" id="SM00220">
    <property type="entry name" value="S_TKc"/>
    <property type="match status" value="1"/>
</dbReference>
<dbReference type="InterPro" id="IPR050236">
    <property type="entry name" value="Ser_Thr_kinase_AGC"/>
</dbReference>
<dbReference type="PANTHER" id="PTHR24356">
    <property type="entry name" value="SERINE/THREONINE-PROTEIN KINASE"/>
    <property type="match status" value="1"/>
</dbReference>
<gene>
    <name evidence="14" type="ORF">EDS130_LOCUS14726</name>
    <name evidence="15" type="ORF">XAT740_LOCUS38420</name>
</gene>
<dbReference type="GO" id="GO:0005634">
    <property type="term" value="C:nucleus"/>
    <property type="evidence" value="ECO:0007669"/>
    <property type="project" value="TreeGrafter"/>
</dbReference>
<evidence type="ECO:0000256" key="2">
    <source>
        <dbReference type="ARBA" id="ARBA00012513"/>
    </source>
</evidence>
<dbReference type="PROSITE" id="PS50011">
    <property type="entry name" value="PROTEIN_KINASE_DOM"/>
    <property type="match status" value="1"/>
</dbReference>
<evidence type="ECO:0000256" key="1">
    <source>
        <dbReference type="ARBA" id="ARBA00009903"/>
    </source>
</evidence>
<dbReference type="InterPro" id="IPR011009">
    <property type="entry name" value="Kinase-like_dom_sf"/>
</dbReference>
<evidence type="ECO:0000259" key="12">
    <source>
        <dbReference type="PROSITE" id="PS50011"/>
    </source>
</evidence>
<evidence type="ECO:0000256" key="10">
    <source>
        <dbReference type="ARBA" id="ARBA00047899"/>
    </source>
</evidence>
<dbReference type="FunFam" id="1.10.510.10:FF:000604">
    <property type="entry name" value="AGC protein kinase"/>
    <property type="match status" value="1"/>
</dbReference>
<evidence type="ECO:0000256" key="3">
    <source>
        <dbReference type="ARBA" id="ARBA00022148"/>
    </source>
</evidence>
<organism evidence="15 16">
    <name type="scientific">Adineta ricciae</name>
    <name type="common">Rotifer</name>
    <dbReference type="NCBI Taxonomy" id="249248"/>
    <lineage>
        <taxon>Eukaryota</taxon>
        <taxon>Metazoa</taxon>
        <taxon>Spiralia</taxon>
        <taxon>Gnathifera</taxon>
        <taxon>Rotifera</taxon>
        <taxon>Eurotatoria</taxon>
        <taxon>Bdelloidea</taxon>
        <taxon>Adinetida</taxon>
        <taxon>Adinetidae</taxon>
        <taxon>Adineta</taxon>
    </lineage>
</organism>
<evidence type="ECO:0000313" key="16">
    <source>
        <dbReference type="Proteomes" id="UP000663828"/>
    </source>
</evidence>
<keyword evidence="16" id="KW-1185">Reference proteome</keyword>
<evidence type="ECO:0000256" key="8">
    <source>
        <dbReference type="ARBA" id="ARBA00022840"/>
    </source>
</evidence>
<evidence type="ECO:0000256" key="9">
    <source>
        <dbReference type="ARBA" id="ARBA00033099"/>
    </source>
</evidence>
<evidence type="ECO:0000256" key="5">
    <source>
        <dbReference type="ARBA" id="ARBA00022679"/>
    </source>
</evidence>
<comment type="catalytic activity">
    <reaction evidence="11">
        <text>L-seryl-[protein] + ATP = O-phospho-L-seryl-[protein] + ADP + H(+)</text>
        <dbReference type="Rhea" id="RHEA:17989"/>
        <dbReference type="Rhea" id="RHEA-COMP:9863"/>
        <dbReference type="Rhea" id="RHEA-COMP:11604"/>
        <dbReference type="ChEBI" id="CHEBI:15378"/>
        <dbReference type="ChEBI" id="CHEBI:29999"/>
        <dbReference type="ChEBI" id="CHEBI:30616"/>
        <dbReference type="ChEBI" id="CHEBI:83421"/>
        <dbReference type="ChEBI" id="CHEBI:456216"/>
        <dbReference type="EC" id="2.7.11.1"/>
    </reaction>
</comment>
<comment type="similarity">
    <text evidence="1">Belongs to the protein kinase superfamily. AGC Ser/Thr protein kinase family.</text>
</comment>
<protein>
    <recommendedName>
        <fullName evidence="3">Serine/threonine-protein kinase greatwall</fullName>
        <ecNumber evidence="2">2.7.11.1</ecNumber>
    </recommendedName>
    <alternativeName>
        <fullName evidence="9">Microtubule-associated serine/threonine-protein kinase-like</fullName>
    </alternativeName>
</protein>
<dbReference type="Gene3D" id="3.30.200.20">
    <property type="entry name" value="Phosphorylase Kinase, domain 1"/>
    <property type="match status" value="2"/>
</dbReference>